<dbReference type="InterPro" id="IPR004013">
    <property type="entry name" value="PHP_dom"/>
</dbReference>
<evidence type="ECO:0000313" key="3">
    <source>
        <dbReference type="Proteomes" id="UP000075670"/>
    </source>
</evidence>
<sequence length="280" mass="30089">MAADLHTHTTASDGRLSPTELIRLAKTKGLTALGVTDHDTVAGLAEALAAGNSYSVKVIPGVELSTEGEEGEIHILGYYIDWQKESLLAFLETMRQARYRRTARMVGRLKELGYDISMGEVEQEVRGEAMGRPHIAAVLVRKGYVPSVEFAFRTLLERGRPAYVPRAKVSPARAVEVILKAGGVPVLAHPGLSRADGLIPALVGSGLQGIEAYYPHHDAAATGRYLELASRYNLVVTGGSDFHGIVESSHAGLGACQVGTAELEQLQRRAEKIKVQATKV</sequence>
<dbReference type="PANTHER" id="PTHR42924:SF3">
    <property type="entry name" value="POLYMERASE_HISTIDINOL PHOSPHATASE N-TERMINAL DOMAIN-CONTAINING PROTEIN"/>
    <property type="match status" value="1"/>
</dbReference>
<keyword evidence="2" id="KW-0548">Nucleotidyltransferase</keyword>
<dbReference type="GO" id="GO:0004534">
    <property type="term" value="F:5'-3' RNA exonuclease activity"/>
    <property type="evidence" value="ECO:0007669"/>
    <property type="project" value="TreeGrafter"/>
</dbReference>
<reference evidence="2 3" key="1">
    <citation type="submission" date="2016-02" db="EMBL/GenBank/DDBJ databases">
        <title>Genome sequence of Moorella mulderi DSM 14980.</title>
        <authorList>
            <person name="Poehlein A."/>
            <person name="Daniel R."/>
        </authorList>
    </citation>
    <scope>NUCLEOTIDE SEQUENCE [LARGE SCALE GENOMIC DNA]</scope>
    <source>
        <strain evidence="2 3">DSM 14980</strain>
    </source>
</reference>
<evidence type="ECO:0000259" key="1">
    <source>
        <dbReference type="SMART" id="SM00481"/>
    </source>
</evidence>
<comment type="caution">
    <text evidence="2">The sequence shown here is derived from an EMBL/GenBank/DDBJ whole genome shotgun (WGS) entry which is preliminary data.</text>
</comment>
<dbReference type="GO" id="GO:0035312">
    <property type="term" value="F:5'-3' DNA exonuclease activity"/>
    <property type="evidence" value="ECO:0007669"/>
    <property type="project" value="TreeGrafter"/>
</dbReference>
<keyword evidence="2" id="KW-0808">Transferase</keyword>
<organism evidence="2 3">
    <name type="scientific">Moorella mulderi DSM 14980</name>
    <dbReference type="NCBI Taxonomy" id="1122241"/>
    <lineage>
        <taxon>Bacteria</taxon>
        <taxon>Bacillati</taxon>
        <taxon>Bacillota</taxon>
        <taxon>Clostridia</taxon>
        <taxon>Neomoorellales</taxon>
        <taxon>Neomoorellaceae</taxon>
        <taxon>Neomoorella</taxon>
    </lineage>
</organism>
<dbReference type="Gene3D" id="3.20.20.140">
    <property type="entry name" value="Metal-dependent hydrolases"/>
    <property type="match status" value="1"/>
</dbReference>
<gene>
    <name evidence="2" type="primary">dnaE2_2</name>
    <name evidence="2" type="ORF">MOMUL_26140</name>
</gene>
<keyword evidence="3" id="KW-1185">Reference proteome</keyword>
<dbReference type="InterPro" id="IPR003141">
    <property type="entry name" value="Pol/His_phosphatase_N"/>
</dbReference>
<dbReference type="SUPFAM" id="SSF89550">
    <property type="entry name" value="PHP domain-like"/>
    <property type="match status" value="1"/>
</dbReference>
<protein>
    <submittedName>
        <fullName evidence="2">Error-prone DNA polymerase</fullName>
        <ecNumber evidence="2">2.7.7.7</ecNumber>
    </submittedName>
</protein>
<dbReference type="OrthoDB" id="9804333at2"/>
<dbReference type="Pfam" id="PF02811">
    <property type="entry name" value="PHP"/>
    <property type="match status" value="1"/>
</dbReference>
<dbReference type="InterPro" id="IPR052018">
    <property type="entry name" value="PHP_domain"/>
</dbReference>
<evidence type="ECO:0000313" key="2">
    <source>
        <dbReference type="EMBL" id="KYH31083.1"/>
    </source>
</evidence>
<dbReference type="AlphaFoldDB" id="A0A151AU48"/>
<dbReference type="EC" id="2.7.7.7" evidence="2"/>
<dbReference type="Proteomes" id="UP000075670">
    <property type="component" value="Unassembled WGS sequence"/>
</dbReference>
<accession>A0A151AU48</accession>
<dbReference type="PANTHER" id="PTHR42924">
    <property type="entry name" value="EXONUCLEASE"/>
    <property type="match status" value="1"/>
</dbReference>
<dbReference type="SMART" id="SM00481">
    <property type="entry name" value="POLIIIAc"/>
    <property type="match status" value="1"/>
</dbReference>
<proteinExistence type="predicted"/>
<dbReference type="GO" id="GO:0003887">
    <property type="term" value="F:DNA-directed DNA polymerase activity"/>
    <property type="evidence" value="ECO:0007669"/>
    <property type="project" value="UniProtKB-EC"/>
</dbReference>
<name>A0A151AU48_9FIRM</name>
<dbReference type="EMBL" id="LTBC01000015">
    <property type="protein sequence ID" value="KYH31083.1"/>
    <property type="molecule type" value="Genomic_DNA"/>
</dbReference>
<dbReference type="Gene3D" id="1.10.150.650">
    <property type="match status" value="1"/>
</dbReference>
<dbReference type="CDD" id="cd07438">
    <property type="entry name" value="PHP_HisPPase_AMP"/>
    <property type="match status" value="1"/>
</dbReference>
<dbReference type="RefSeq" id="WP_062285397.1">
    <property type="nucleotide sequence ID" value="NZ_LTBC01000015.1"/>
</dbReference>
<dbReference type="PATRIC" id="fig|1122241.3.peg.2777"/>
<dbReference type="InterPro" id="IPR016195">
    <property type="entry name" value="Pol/histidinol_Pase-like"/>
</dbReference>
<feature type="domain" description="Polymerase/histidinol phosphatase N-terminal" evidence="1">
    <location>
        <begin position="3"/>
        <end position="68"/>
    </location>
</feature>